<sequence>MSTPDHPARLSPDSLASECDFRATRRSGPGGQNRNKVETAVILTHRPTGLSAEASERRTQGENRAAALFRLRLRLALEVRRPAAAGGPEPYAPTDLWSRRCRGGRISINPAHDDFPALLSEALDILAENAWDPRRAAQVLGSTASQLVKLLKDEPRALALANDRRRELGLHALQ</sequence>
<gene>
    <name evidence="4" type="primary">prfA_1</name>
    <name evidence="4" type="ORF">OJF2_30120</name>
</gene>
<keyword evidence="5" id="KW-1185">Reference proteome</keyword>
<dbReference type="OrthoDB" id="9815709at2"/>
<evidence type="ECO:0000313" key="5">
    <source>
        <dbReference type="Proteomes" id="UP000324233"/>
    </source>
</evidence>
<organism evidence="4 5">
    <name type="scientific">Aquisphaera giovannonii</name>
    <dbReference type="NCBI Taxonomy" id="406548"/>
    <lineage>
        <taxon>Bacteria</taxon>
        <taxon>Pseudomonadati</taxon>
        <taxon>Planctomycetota</taxon>
        <taxon>Planctomycetia</taxon>
        <taxon>Isosphaerales</taxon>
        <taxon>Isosphaeraceae</taxon>
        <taxon>Aquisphaera</taxon>
    </lineage>
</organism>
<evidence type="ECO:0000256" key="2">
    <source>
        <dbReference type="SAM" id="MobiDB-lite"/>
    </source>
</evidence>
<proteinExistence type="inferred from homology"/>
<dbReference type="PANTHER" id="PTHR43804:SF6">
    <property type="entry name" value="CLASS I PEPTIDE CHAIN RELEASE FACTOR"/>
    <property type="match status" value="1"/>
</dbReference>
<feature type="region of interest" description="Disordered" evidence="2">
    <location>
        <begin position="1"/>
        <end position="37"/>
    </location>
</feature>
<dbReference type="InterPro" id="IPR045853">
    <property type="entry name" value="Pep_chain_release_fac_I_sf"/>
</dbReference>
<dbReference type="Gene3D" id="3.30.160.20">
    <property type="match status" value="1"/>
</dbReference>
<name>A0A5B9W1Q3_9BACT</name>
<feature type="domain" description="Prokaryotic-type class I peptide chain release factors" evidence="3">
    <location>
        <begin position="17"/>
        <end position="76"/>
    </location>
</feature>
<accession>A0A5B9W1Q3</accession>
<dbReference type="GO" id="GO:0003747">
    <property type="term" value="F:translation release factor activity"/>
    <property type="evidence" value="ECO:0007669"/>
    <property type="project" value="InterPro"/>
</dbReference>
<dbReference type="Pfam" id="PF00472">
    <property type="entry name" value="RF-1"/>
    <property type="match status" value="1"/>
</dbReference>
<dbReference type="AlphaFoldDB" id="A0A5B9W1Q3"/>
<dbReference type="SUPFAM" id="SSF75620">
    <property type="entry name" value="Release factor"/>
    <property type="match status" value="1"/>
</dbReference>
<dbReference type="EMBL" id="CP042997">
    <property type="protein sequence ID" value="QEH34473.1"/>
    <property type="molecule type" value="Genomic_DNA"/>
</dbReference>
<protein>
    <submittedName>
        <fullName evidence="4">Peptide chain release factor 1</fullName>
    </submittedName>
</protein>
<reference evidence="4 5" key="1">
    <citation type="submission" date="2019-08" db="EMBL/GenBank/DDBJ databases">
        <title>Deep-cultivation of Planctomycetes and their phenomic and genomic characterization uncovers novel biology.</title>
        <authorList>
            <person name="Wiegand S."/>
            <person name="Jogler M."/>
            <person name="Boedeker C."/>
            <person name="Pinto D."/>
            <person name="Vollmers J."/>
            <person name="Rivas-Marin E."/>
            <person name="Kohn T."/>
            <person name="Peeters S.H."/>
            <person name="Heuer A."/>
            <person name="Rast P."/>
            <person name="Oberbeckmann S."/>
            <person name="Bunk B."/>
            <person name="Jeske O."/>
            <person name="Meyerdierks A."/>
            <person name="Storesund J.E."/>
            <person name="Kallscheuer N."/>
            <person name="Luecker S."/>
            <person name="Lage O.M."/>
            <person name="Pohl T."/>
            <person name="Merkel B.J."/>
            <person name="Hornburger P."/>
            <person name="Mueller R.-W."/>
            <person name="Bruemmer F."/>
            <person name="Labrenz M."/>
            <person name="Spormann A.M."/>
            <person name="Op den Camp H."/>
            <person name="Overmann J."/>
            <person name="Amann R."/>
            <person name="Jetten M.S.M."/>
            <person name="Mascher T."/>
            <person name="Medema M.H."/>
            <person name="Devos D.P."/>
            <person name="Kaster A.-K."/>
            <person name="Ovreas L."/>
            <person name="Rohde M."/>
            <person name="Galperin M.Y."/>
            <person name="Jogler C."/>
        </authorList>
    </citation>
    <scope>NUCLEOTIDE SEQUENCE [LARGE SCALE GENOMIC DNA]</scope>
    <source>
        <strain evidence="4 5">OJF2</strain>
    </source>
</reference>
<dbReference type="Proteomes" id="UP000324233">
    <property type="component" value="Chromosome"/>
</dbReference>
<dbReference type="PANTHER" id="PTHR43804">
    <property type="entry name" value="LD18447P"/>
    <property type="match status" value="1"/>
</dbReference>
<evidence type="ECO:0000256" key="1">
    <source>
        <dbReference type="ARBA" id="ARBA00010835"/>
    </source>
</evidence>
<evidence type="ECO:0000259" key="3">
    <source>
        <dbReference type="Pfam" id="PF00472"/>
    </source>
</evidence>
<dbReference type="InterPro" id="IPR000352">
    <property type="entry name" value="Pep_chain_release_fac_I"/>
</dbReference>
<dbReference type="InterPro" id="IPR050057">
    <property type="entry name" value="Prokaryotic/Mito_RF"/>
</dbReference>
<dbReference type="KEGG" id="agv:OJF2_30120"/>
<evidence type="ECO:0000313" key="4">
    <source>
        <dbReference type="EMBL" id="QEH34473.1"/>
    </source>
</evidence>
<comment type="similarity">
    <text evidence="1">Belongs to the prokaryotic/mitochondrial release factor family.</text>
</comment>